<reference evidence="3" key="1">
    <citation type="journal article" date="2019" name="Int. J. Syst. Evol. Microbiol.">
        <title>The Global Catalogue of Microorganisms (GCM) 10K type strain sequencing project: providing services to taxonomists for standard genome sequencing and annotation.</title>
        <authorList>
            <consortium name="The Broad Institute Genomics Platform"/>
            <consortium name="The Broad Institute Genome Sequencing Center for Infectious Disease"/>
            <person name="Wu L."/>
            <person name="Ma J."/>
        </authorList>
    </citation>
    <scope>NUCLEOTIDE SEQUENCE [LARGE SCALE GENOMIC DNA]</scope>
    <source>
        <strain evidence="3">JCM 14969</strain>
    </source>
</reference>
<sequence>MSGSDTEHDSSVDGSDGIRIAVRDYGGKGQPILLLHGAGRTLTDWSPMAEHLVRGHRVVAMDLRNHGRSGDGAWIWEAVLDDVRSVVTALGLERPAVVGHSLGGMVAAMYGADEVDCAGAVNLDGHGMGRPEQYVGIDRQTVIEHLADMRSRRAAALAQRGHALTESELAAVKDEFLEEAAEHGMPREFGLAALERTVTVDADGRYRLRPGIEAAEELSARIGELDLMALYRRVRCPLLVYLSLGREPGGEQGRSEEEPSSLLELMAAYRVGLRQDLTAVTEDCPTVEFRQVEATHGMIVEVPEFLAAQISEFLRAG</sequence>
<accession>A0ABP4NEL7</accession>
<protein>
    <recommendedName>
        <fullName evidence="1">AB hydrolase-1 domain-containing protein</fullName>
    </recommendedName>
</protein>
<evidence type="ECO:0000313" key="2">
    <source>
        <dbReference type="EMBL" id="GAA1560613.1"/>
    </source>
</evidence>
<dbReference type="SUPFAM" id="SSF53474">
    <property type="entry name" value="alpha/beta-Hydrolases"/>
    <property type="match status" value="1"/>
</dbReference>
<keyword evidence="3" id="KW-1185">Reference proteome</keyword>
<evidence type="ECO:0000313" key="3">
    <source>
        <dbReference type="Proteomes" id="UP001500393"/>
    </source>
</evidence>
<dbReference type="Gene3D" id="3.40.50.1820">
    <property type="entry name" value="alpha/beta hydrolase"/>
    <property type="match status" value="1"/>
</dbReference>
<dbReference type="RefSeq" id="WP_344210709.1">
    <property type="nucleotide sequence ID" value="NZ_BAAAOS010000008.1"/>
</dbReference>
<proteinExistence type="predicted"/>
<dbReference type="Proteomes" id="UP001500393">
    <property type="component" value="Unassembled WGS sequence"/>
</dbReference>
<dbReference type="Pfam" id="PF00561">
    <property type="entry name" value="Abhydrolase_1"/>
    <property type="match status" value="1"/>
</dbReference>
<feature type="domain" description="AB hydrolase-1" evidence="1">
    <location>
        <begin position="31"/>
        <end position="169"/>
    </location>
</feature>
<organism evidence="2 3">
    <name type="scientific">Kribbella sancticallisti</name>
    <dbReference type="NCBI Taxonomy" id="460087"/>
    <lineage>
        <taxon>Bacteria</taxon>
        <taxon>Bacillati</taxon>
        <taxon>Actinomycetota</taxon>
        <taxon>Actinomycetes</taxon>
        <taxon>Propionibacteriales</taxon>
        <taxon>Kribbellaceae</taxon>
        <taxon>Kribbella</taxon>
    </lineage>
</organism>
<dbReference type="PANTHER" id="PTHR43798">
    <property type="entry name" value="MONOACYLGLYCEROL LIPASE"/>
    <property type="match status" value="1"/>
</dbReference>
<comment type="caution">
    <text evidence="2">The sequence shown here is derived from an EMBL/GenBank/DDBJ whole genome shotgun (WGS) entry which is preliminary data.</text>
</comment>
<name>A0ABP4NEL7_9ACTN</name>
<dbReference type="InterPro" id="IPR029058">
    <property type="entry name" value="AB_hydrolase_fold"/>
</dbReference>
<dbReference type="InterPro" id="IPR050266">
    <property type="entry name" value="AB_hydrolase_sf"/>
</dbReference>
<dbReference type="InterPro" id="IPR000073">
    <property type="entry name" value="AB_hydrolase_1"/>
</dbReference>
<gene>
    <name evidence="2" type="ORF">GCM10009789_12370</name>
</gene>
<dbReference type="EMBL" id="BAAAOS010000008">
    <property type="protein sequence ID" value="GAA1560613.1"/>
    <property type="molecule type" value="Genomic_DNA"/>
</dbReference>
<evidence type="ECO:0000259" key="1">
    <source>
        <dbReference type="Pfam" id="PF00561"/>
    </source>
</evidence>